<dbReference type="CDD" id="cd02440">
    <property type="entry name" value="AdoMet_MTases"/>
    <property type="match status" value="1"/>
</dbReference>
<accession>A0A7R8ZSM5</accession>
<organism evidence="1">
    <name type="scientific">Cyprideis torosa</name>
    <dbReference type="NCBI Taxonomy" id="163714"/>
    <lineage>
        <taxon>Eukaryota</taxon>
        <taxon>Metazoa</taxon>
        <taxon>Ecdysozoa</taxon>
        <taxon>Arthropoda</taxon>
        <taxon>Crustacea</taxon>
        <taxon>Oligostraca</taxon>
        <taxon>Ostracoda</taxon>
        <taxon>Podocopa</taxon>
        <taxon>Podocopida</taxon>
        <taxon>Cytherocopina</taxon>
        <taxon>Cytheroidea</taxon>
        <taxon>Cytherideidae</taxon>
        <taxon>Cyprideis</taxon>
    </lineage>
</organism>
<dbReference type="EMBL" id="OB662703">
    <property type="protein sequence ID" value="CAD7230459.1"/>
    <property type="molecule type" value="Genomic_DNA"/>
</dbReference>
<dbReference type="PANTHER" id="PTHR23108">
    <property type="entry name" value="METHYLTRANSFERASE-RELATED"/>
    <property type="match status" value="1"/>
</dbReference>
<dbReference type="PANTHER" id="PTHR23108:SF0">
    <property type="entry name" value="METHYLTRANSFERASE-LIKE PROTEIN 22"/>
    <property type="match status" value="1"/>
</dbReference>
<dbReference type="GO" id="GO:0008276">
    <property type="term" value="F:protein methyltransferase activity"/>
    <property type="evidence" value="ECO:0007669"/>
    <property type="project" value="InterPro"/>
</dbReference>
<dbReference type="InterPro" id="IPR038899">
    <property type="entry name" value="METTL22"/>
</dbReference>
<dbReference type="InterPro" id="IPR029063">
    <property type="entry name" value="SAM-dependent_MTases_sf"/>
</dbReference>
<dbReference type="Pfam" id="PF10294">
    <property type="entry name" value="Methyltransf_16"/>
    <property type="match status" value="1"/>
</dbReference>
<sequence>MEVDQQERPPVPATECAGGVSSELYAETTCGSTFAEYEPDGSTIWKTRFLVNLPRTAAFPGDETKTKQEFDSEGDLITTKAVRTTVVIAHRPRTPLSTVGEQVWRGALLLSDFVLSSPDIFTSDTTVLELGSGTGLTAIIAATVVHRVICTDVDRGDILTLCKRNVTFNDHLMRPDGGGVTIKELDWMQPAFPSWVEKENAVDVIIAADGKALYITYTSYFIYDNELSDYFLSMLKALIKRLRPKEGCYIALEKRYVFTLADMESVAPMYEHFLQRLRENPEWNFNRLDVKDLPQHLQYDRTNELVLWKLELSQK</sequence>
<dbReference type="AlphaFoldDB" id="A0A7R8ZSM5"/>
<protein>
    <submittedName>
        <fullName evidence="1">Uncharacterized protein</fullName>
    </submittedName>
</protein>
<dbReference type="Gene3D" id="3.40.50.150">
    <property type="entry name" value="Vaccinia Virus protein VP39"/>
    <property type="match status" value="1"/>
</dbReference>
<gene>
    <name evidence="1" type="ORF">CTOB1V02_LOCUS8317</name>
</gene>
<reference evidence="1" key="1">
    <citation type="submission" date="2020-11" db="EMBL/GenBank/DDBJ databases">
        <authorList>
            <person name="Tran Van P."/>
        </authorList>
    </citation>
    <scope>NUCLEOTIDE SEQUENCE</scope>
</reference>
<dbReference type="GO" id="GO:0005634">
    <property type="term" value="C:nucleus"/>
    <property type="evidence" value="ECO:0007669"/>
    <property type="project" value="TreeGrafter"/>
</dbReference>
<dbReference type="InterPro" id="IPR019410">
    <property type="entry name" value="Methyltransf_16"/>
</dbReference>
<proteinExistence type="predicted"/>
<evidence type="ECO:0000313" key="1">
    <source>
        <dbReference type="EMBL" id="CAD7230459.1"/>
    </source>
</evidence>
<dbReference type="SUPFAM" id="SSF53335">
    <property type="entry name" value="S-adenosyl-L-methionine-dependent methyltransferases"/>
    <property type="match status" value="1"/>
</dbReference>
<dbReference type="OrthoDB" id="46564at2759"/>
<name>A0A7R8ZSM5_9CRUS</name>